<feature type="compositionally biased region" description="Basic and acidic residues" evidence="1">
    <location>
        <begin position="736"/>
        <end position="750"/>
    </location>
</feature>
<feature type="compositionally biased region" description="Basic and acidic residues" evidence="1">
    <location>
        <begin position="1"/>
        <end position="11"/>
    </location>
</feature>
<feature type="compositionally biased region" description="Basic and acidic residues" evidence="1">
    <location>
        <begin position="333"/>
        <end position="344"/>
    </location>
</feature>
<evidence type="ECO:0000313" key="3">
    <source>
        <dbReference type="Proteomes" id="UP000000763"/>
    </source>
</evidence>
<sequence length="818" mass="85451">MDETGAAREKWSGPAELNGPAGPRRPKARARGRGGEREPVDRAHLAWSRVGPACQRLGSPCGGSTRRGARMGERRGARARFVEDADAAGPRAASRLAVDRAHGEREVDDDAGRNGRRTTATSGGANHDDTGESEHTGWLLRTRGDEPTARIRWRMPDGGELRRRQPVAGEVGNGDEVTRGRFLAARASTRLRESDASVGLGGAAPSEAGDERRFRARAATAASTRRAAATVGAAPASYGEATRATTRGLCLRPLAACARSGGGRPMTTAITAGRFGAGRRHGRQARAGAAEADGGGNQAVGHQGTRTGLRGRAAARLQARQGSGAGRRRRRRRDADDDHADTRGKKWSGPAELNGPAGPRRPKARARGRGGEREPVDRAHLAWSRVGPACQRLGSPCGGSTRRGARMGERRGARARFVEDADAAGPRAASRLAVDRAHGEVLTGVGPTRSRPSWRRRGAYMAPTWLPRGLAGGESEHTGWLLRTRGDEPTARIRWRMPDGGELRRRQPVAGEVGNGDEVTRGRFLAARASTRLRESDASVGLGGAAPSEAGDERRFRARAATAASTRRAAATVGAAPASYGEATPTGRREEDDAGERKKGKRGREKGACPLASSRKGGGSGDDAAEGGGALPPSLGSLRTEWRGPADDDGDNGGARGDDTGGRRGQARQRLTAAATRRSATKARALACGAERLRGCRRGRAAGPGGADGAGATRATTTRIRARTTTRGADFAGGELARDGGGEKESEGKGGRSARVAHAHARGQSGGGERSARLSRTRARRAGGAGGEGEKERERERPGEGGGDGPREIQPIEPGEAK</sequence>
<feature type="region of interest" description="Disordered" evidence="1">
    <location>
        <begin position="194"/>
        <end position="213"/>
    </location>
</feature>
<feature type="compositionally biased region" description="Low complexity" evidence="1">
    <location>
        <begin position="559"/>
        <end position="578"/>
    </location>
</feature>
<dbReference type="AlphaFoldDB" id="Q60EA0"/>
<evidence type="ECO:0000256" key="1">
    <source>
        <dbReference type="SAM" id="MobiDB-lite"/>
    </source>
</evidence>
<evidence type="ECO:0000313" key="2">
    <source>
        <dbReference type="EMBL" id="AAU90248.1"/>
    </source>
</evidence>
<feature type="compositionally biased region" description="Low complexity" evidence="1">
    <location>
        <begin position="710"/>
        <end position="729"/>
    </location>
</feature>
<feature type="region of interest" description="Disordered" evidence="1">
    <location>
        <begin position="531"/>
        <end position="683"/>
    </location>
</feature>
<accession>Q60EA0</accession>
<feature type="compositionally biased region" description="Basic and acidic residues" evidence="1">
    <location>
        <begin position="126"/>
        <end position="135"/>
    </location>
</feature>
<gene>
    <name evidence="2" type="primary">OSJNBb0048K05.6</name>
</gene>
<feature type="region of interest" description="Disordered" evidence="1">
    <location>
        <begin position="1"/>
        <end position="141"/>
    </location>
</feature>
<feature type="compositionally biased region" description="Low complexity" evidence="1">
    <location>
        <begin position="303"/>
        <end position="322"/>
    </location>
</feature>
<feature type="compositionally biased region" description="Basic and acidic residues" evidence="1">
    <location>
        <begin position="788"/>
        <end position="799"/>
    </location>
</feature>
<feature type="compositionally biased region" description="Low complexity" evidence="1">
    <location>
        <begin position="668"/>
        <end position="683"/>
    </location>
</feature>
<proteinExistence type="predicted"/>
<feature type="region of interest" description="Disordered" evidence="1">
    <location>
        <begin position="272"/>
        <end position="378"/>
    </location>
</feature>
<feature type="compositionally biased region" description="Basic and acidic residues" evidence="1">
    <location>
        <begin position="496"/>
        <end position="505"/>
    </location>
</feature>
<feature type="region of interest" description="Disordered" evidence="1">
    <location>
        <begin position="697"/>
        <end position="818"/>
    </location>
</feature>
<organism evidence="2 3">
    <name type="scientific">Oryza sativa subsp. japonica</name>
    <name type="common">Rice</name>
    <dbReference type="NCBI Taxonomy" id="39947"/>
    <lineage>
        <taxon>Eukaryota</taxon>
        <taxon>Viridiplantae</taxon>
        <taxon>Streptophyta</taxon>
        <taxon>Embryophyta</taxon>
        <taxon>Tracheophyta</taxon>
        <taxon>Spermatophyta</taxon>
        <taxon>Magnoliopsida</taxon>
        <taxon>Liliopsida</taxon>
        <taxon>Poales</taxon>
        <taxon>Poaceae</taxon>
        <taxon>BOP clade</taxon>
        <taxon>Oryzoideae</taxon>
        <taxon>Oryzeae</taxon>
        <taxon>Oryzinae</taxon>
        <taxon>Oryza</taxon>
        <taxon>Oryza sativa</taxon>
    </lineage>
</organism>
<feature type="compositionally biased region" description="Basic and acidic residues" evidence="1">
    <location>
        <begin position="369"/>
        <end position="378"/>
    </location>
</feature>
<feature type="compositionally biased region" description="Gly residues" evidence="1">
    <location>
        <begin position="616"/>
        <end position="630"/>
    </location>
</feature>
<reference evidence="3" key="2">
    <citation type="journal article" date="2008" name="Nucleic Acids Res.">
        <title>The rice annotation project database (RAP-DB): 2008 update.</title>
        <authorList>
            <consortium name="The rice annotation project (RAP)"/>
        </authorList>
    </citation>
    <scope>GENOME REANNOTATION</scope>
    <source>
        <strain evidence="3">cv. Nipponbare</strain>
    </source>
</reference>
<reference evidence="3" key="1">
    <citation type="journal article" date="2005" name="Nature">
        <title>The map-based sequence of the rice genome.</title>
        <authorList>
            <consortium name="International rice genome sequencing project (IRGSP)"/>
            <person name="Matsumoto T."/>
            <person name="Wu J."/>
            <person name="Kanamori H."/>
            <person name="Katayose Y."/>
            <person name="Fujisawa M."/>
            <person name="Namiki N."/>
            <person name="Mizuno H."/>
            <person name="Yamamoto K."/>
            <person name="Antonio B.A."/>
            <person name="Baba T."/>
            <person name="Sakata K."/>
            <person name="Nagamura Y."/>
            <person name="Aoki H."/>
            <person name="Arikawa K."/>
            <person name="Arita K."/>
            <person name="Bito T."/>
            <person name="Chiden Y."/>
            <person name="Fujitsuka N."/>
            <person name="Fukunaka R."/>
            <person name="Hamada M."/>
            <person name="Harada C."/>
            <person name="Hayashi A."/>
            <person name="Hijishita S."/>
            <person name="Honda M."/>
            <person name="Hosokawa S."/>
            <person name="Ichikawa Y."/>
            <person name="Idonuma A."/>
            <person name="Iijima M."/>
            <person name="Ikeda M."/>
            <person name="Ikeno M."/>
            <person name="Ito K."/>
            <person name="Ito S."/>
            <person name="Ito T."/>
            <person name="Ito Y."/>
            <person name="Ito Y."/>
            <person name="Iwabuchi A."/>
            <person name="Kamiya K."/>
            <person name="Karasawa W."/>
            <person name="Kurita K."/>
            <person name="Katagiri S."/>
            <person name="Kikuta A."/>
            <person name="Kobayashi H."/>
            <person name="Kobayashi N."/>
            <person name="Machita K."/>
            <person name="Maehara T."/>
            <person name="Masukawa M."/>
            <person name="Mizubayashi T."/>
            <person name="Mukai Y."/>
            <person name="Nagasaki H."/>
            <person name="Nagata Y."/>
            <person name="Naito S."/>
            <person name="Nakashima M."/>
            <person name="Nakama Y."/>
            <person name="Nakamichi Y."/>
            <person name="Nakamura M."/>
            <person name="Meguro A."/>
            <person name="Negishi M."/>
            <person name="Ohta I."/>
            <person name="Ohta T."/>
            <person name="Okamoto M."/>
            <person name="Ono N."/>
            <person name="Saji S."/>
            <person name="Sakaguchi M."/>
            <person name="Sakai K."/>
            <person name="Shibata M."/>
            <person name="Shimokawa T."/>
            <person name="Song J."/>
            <person name="Takazaki Y."/>
            <person name="Terasawa K."/>
            <person name="Tsugane M."/>
            <person name="Tsuji K."/>
            <person name="Ueda S."/>
            <person name="Waki K."/>
            <person name="Yamagata H."/>
            <person name="Yamamoto M."/>
            <person name="Yamamoto S."/>
            <person name="Yamane H."/>
            <person name="Yoshiki S."/>
            <person name="Yoshihara R."/>
            <person name="Yukawa K."/>
            <person name="Zhong H."/>
            <person name="Yano M."/>
            <person name="Yuan Q."/>
            <person name="Ouyang S."/>
            <person name="Liu J."/>
            <person name="Jones K.M."/>
            <person name="Gansberger K."/>
            <person name="Moffat K."/>
            <person name="Hill J."/>
            <person name="Bera J."/>
            <person name="Fadrosh D."/>
            <person name="Jin S."/>
            <person name="Johri S."/>
            <person name="Kim M."/>
            <person name="Overton L."/>
            <person name="Reardon M."/>
            <person name="Tsitrin T."/>
            <person name="Vuong H."/>
            <person name="Weaver B."/>
            <person name="Ciecko A."/>
            <person name="Tallon L."/>
            <person name="Jackson J."/>
            <person name="Pai G."/>
            <person name="Aken S.V."/>
            <person name="Utterback T."/>
            <person name="Reidmuller S."/>
            <person name="Feldblyum T."/>
            <person name="Hsiao J."/>
            <person name="Zismann V."/>
            <person name="Iobst S."/>
            <person name="de Vazeille A.R."/>
            <person name="Buell C.R."/>
            <person name="Ying K."/>
            <person name="Li Y."/>
            <person name="Lu T."/>
            <person name="Huang Y."/>
            <person name="Zhao Q."/>
            <person name="Feng Q."/>
            <person name="Zhang L."/>
            <person name="Zhu J."/>
            <person name="Weng Q."/>
            <person name="Mu J."/>
            <person name="Lu Y."/>
            <person name="Fan D."/>
            <person name="Liu Y."/>
            <person name="Guan J."/>
            <person name="Zhang Y."/>
            <person name="Yu S."/>
            <person name="Liu X."/>
            <person name="Zhang Y."/>
            <person name="Hong G."/>
            <person name="Han B."/>
            <person name="Choisne N."/>
            <person name="Demange N."/>
            <person name="Orjeda G."/>
            <person name="Samain S."/>
            <person name="Cattolico L."/>
            <person name="Pelletier E."/>
            <person name="Couloux A."/>
            <person name="Segurens B."/>
            <person name="Wincker P."/>
            <person name="D'Hont A."/>
            <person name="Scarpelli C."/>
            <person name="Weissenbach J."/>
            <person name="Salanoubat M."/>
            <person name="Quetier F."/>
            <person name="Yu Y."/>
            <person name="Kim H.R."/>
            <person name="Rambo T."/>
            <person name="Currie J."/>
            <person name="Collura K."/>
            <person name="Luo M."/>
            <person name="Yang T."/>
            <person name="Ammiraju J.S.S."/>
            <person name="Engler F."/>
            <person name="Soderlund C."/>
            <person name="Wing R.A."/>
            <person name="Palmer L.E."/>
            <person name="de la Bastide M."/>
            <person name="Spiegel L."/>
            <person name="Nascimento L."/>
            <person name="Zutavern T."/>
            <person name="O'Shaughnessy A."/>
            <person name="Dike S."/>
            <person name="Dedhia N."/>
            <person name="Preston R."/>
            <person name="Balija V."/>
            <person name="McCombie W.R."/>
            <person name="Chow T."/>
            <person name="Chen H."/>
            <person name="Chung M."/>
            <person name="Chen C."/>
            <person name="Shaw J."/>
            <person name="Wu H."/>
            <person name="Hsiao K."/>
            <person name="Chao Y."/>
            <person name="Chu M."/>
            <person name="Cheng C."/>
            <person name="Hour A."/>
            <person name="Lee P."/>
            <person name="Lin S."/>
            <person name="Lin Y."/>
            <person name="Liou J."/>
            <person name="Liu S."/>
            <person name="Hsing Y."/>
            <person name="Raghuvanshi S."/>
            <person name="Mohanty A."/>
            <person name="Bharti A.K."/>
            <person name="Gaur A."/>
            <person name="Gupta V."/>
            <person name="Kumar D."/>
            <person name="Ravi V."/>
            <person name="Vij S."/>
            <person name="Kapur A."/>
            <person name="Khurana P."/>
            <person name="Khurana P."/>
            <person name="Khurana J.P."/>
            <person name="Tyagi A.K."/>
            <person name="Gaikwad K."/>
            <person name="Singh A."/>
            <person name="Dalal V."/>
            <person name="Srivastava S."/>
            <person name="Dixit A."/>
            <person name="Pal A.K."/>
            <person name="Ghazi I.A."/>
            <person name="Yadav M."/>
            <person name="Pandit A."/>
            <person name="Bhargava A."/>
            <person name="Sureshbabu K."/>
            <person name="Batra K."/>
            <person name="Sharma T.R."/>
            <person name="Mohapatra T."/>
            <person name="Singh N.K."/>
            <person name="Messing J."/>
            <person name="Nelson A.B."/>
            <person name="Fuks G."/>
            <person name="Kavchok S."/>
            <person name="Keizer G."/>
            <person name="Linton E."/>
            <person name="Llaca V."/>
            <person name="Song R."/>
            <person name="Tanyolac B."/>
            <person name="Young S."/>
            <person name="Ho-Il K."/>
            <person name="Hahn J.H."/>
            <person name="Sangsakoo G."/>
            <person name="Vanavichit A."/>
            <person name="de Mattos Luiz.A.T."/>
            <person name="Zimmer P.D."/>
            <person name="Malone G."/>
            <person name="Dellagostin O."/>
            <person name="de Oliveira A.C."/>
            <person name="Bevan M."/>
            <person name="Bancroft I."/>
            <person name="Minx P."/>
            <person name="Cordum H."/>
            <person name="Wilson R."/>
            <person name="Cheng Z."/>
            <person name="Jin W."/>
            <person name="Jiang J."/>
            <person name="Leong S.A."/>
            <person name="Iwama H."/>
            <person name="Gojobori T."/>
            <person name="Itoh T."/>
            <person name="Niimura Y."/>
            <person name="Fujii Y."/>
            <person name="Habara T."/>
            <person name="Sakai H."/>
            <person name="Sato Y."/>
            <person name="Wilson G."/>
            <person name="Kumar K."/>
            <person name="McCouch S."/>
            <person name="Juretic N."/>
            <person name="Hoen D."/>
            <person name="Wright S."/>
            <person name="Bruskiewich R."/>
            <person name="Bureau T."/>
            <person name="Miyao A."/>
            <person name="Hirochika H."/>
            <person name="Nishikawa T."/>
            <person name="Kadowaki K."/>
            <person name="Sugiura M."/>
            <person name="Burr B."/>
            <person name="Sasaki T."/>
        </authorList>
    </citation>
    <scope>NUCLEOTIDE SEQUENCE [LARGE SCALE GENOMIC DNA]</scope>
    <source>
        <strain evidence="3">cv. Nipponbare</strain>
    </source>
</reference>
<feature type="compositionally biased region" description="Basic and acidic residues" evidence="1">
    <location>
        <begin position="587"/>
        <end position="597"/>
    </location>
</feature>
<dbReference type="Proteomes" id="UP000000763">
    <property type="component" value="Chromosome 5"/>
</dbReference>
<protein>
    <recommendedName>
        <fullName evidence="4">Epstein-Barr virus EBNA-1-like protein</fullName>
    </recommendedName>
</protein>
<name>Q60EA0_ORYSJ</name>
<feature type="compositionally biased region" description="Basic and acidic residues" evidence="1">
    <location>
        <begin position="70"/>
        <end position="83"/>
    </location>
</feature>
<dbReference type="EMBL" id="AC135917">
    <property type="protein sequence ID" value="AAU90248.1"/>
    <property type="molecule type" value="Genomic_DNA"/>
</dbReference>
<evidence type="ECO:0008006" key="4">
    <source>
        <dbReference type="Google" id="ProtNLM"/>
    </source>
</evidence>
<feature type="region of interest" description="Disordered" evidence="1">
    <location>
        <begin position="496"/>
        <end position="517"/>
    </location>
</feature>
<feature type="compositionally biased region" description="Basic and acidic residues" evidence="1">
    <location>
        <begin position="97"/>
        <end position="113"/>
    </location>
</feature>
<feature type="compositionally biased region" description="Basic and acidic residues" evidence="1">
    <location>
        <begin position="33"/>
        <end position="44"/>
    </location>
</feature>